<evidence type="ECO:0000313" key="3">
    <source>
        <dbReference type="EMBL" id="KAK3268382.1"/>
    </source>
</evidence>
<dbReference type="Proteomes" id="UP001190700">
    <property type="component" value="Unassembled WGS sequence"/>
</dbReference>
<accession>A0AAE0L1F6</accession>
<feature type="transmembrane region" description="Helical" evidence="2">
    <location>
        <begin position="210"/>
        <end position="230"/>
    </location>
</feature>
<feature type="compositionally biased region" description="Polar residues" evidence="1">
    <location>
        <begin position="15"/>
        <end position="24"/>
    </location>
</feature>
<keyword evidence="2" id="KW-1133">Transmembrane helix</keyword>
<keyword evidence="4" id="KW-1185">Reference proteome</keyword>
<comment type="caution">
    <text evidence="3">The sequence shown here is derived from an EMBL/GenBank/DDBJ whole genome shotgun (WGS) entry which is preliminary data.</text>
</comment>
<evidence type="ECO:0000256" key="2">
    <source>
        <dbReference type="SAM" id="Phobius"/>
    </source>
</evidence>
<gene>
    <name evidence="3" type="ORF">CYMTET_23113</name>
</gene>
<keyword evidence="2" id="KW-0812">Transmembrane</keyword>
<organism evidence="3 4">
    <name type="scientific">Cymbomonas tetramitiformis</name>
    <dbReference type="NCBI Taxonomy" id="36881"/>
    <lineage>
        <taxon>Eukaryota</taxon>
        <taxon>Viridiplantae</taxon>
        <taxon>Chlorophyta</taxon>
        <taxon>Pyramimonadophyceae</taxon>
        <taxon>Pyramimonadales</taxon>
        <taxon>Pyramimonadaceae</taxon>
        <taxon>Cymbomonas</taxon>
    </lineage>
</organism>
<name>A0AAE0L1F6_9CHLO</name>
<evidence type="ECO:0000256" key="1">
    <source>
        <dbReference type="SAM" id="MobiDB-lite"/>
    </source>
</evidence>
<dbReference type="EMBL" id="LGRX02011863">
    <property type="protein sequence ID" value="KAK3268382.1"/>
    <property type="molecule type" value="Genomic_DNA"/>
</dbReference>
<proteinExistence type="predicted"/>
<dbReference type="PANTHER" id="PTHR46546:SF4">
    <property type="entry name" value="SHEWANELLA-LIKE PROTEIN PHOSPHATASE 1"/>
    <property type="match status" value="1"/>
</dbReference>
<dbReference type="AlphaFoldDB" id="A0AAE0L1F6"/>
<reference evidence="3 4" key="1">
    <citation type="journal article" date="2015" name="Genome Biol. Evol.">
        <title>Comparative Genomics of a Bacterivorous Green Alga Reveals Evolutionary Causalities and Consequences of Phago-Mixotrophic Mode of Nutrition.</title>
        <authorList>
            <person name="Burns J.A."/>
            <person name="Paasch A."/>
            <person name="Narechania A."/>
            <person name="Kim E."/>
        </authorList>
    </citation>
    <scope>NUCLEOTIDE SEQUENCE [LARGE SCALE GENOMIC DNA]</scope>
    <source>
        <strain evidence="3 4">PLY_AMNH</strain>
    </source>
</reference>
<feature type="region of interest" description="Disordered" evidence="1">
    <location>
        <begin position="15"/>
        <end position="36"/>
    </location>
</feature>
<dbReference type="SUPFAM" id="SSF56300">
    <property type="entry name" value="Metallo-dependent phosphatases"/>
    <property type="match status" value="1"/>
</dbReference>
<dbReference type="PANTHER" id="PTHR46546">
    <property type="entry name" value="SHEWANELLA-LIKE PROTEIN PHOSPHATASE 1"/>
    <property type="match status" value="1"/>
</dbReference>
<dbReference type="Gene3D" id="3.60.21.10">
    <property type="match status" value="1"/>
</dbReference>
<sequence>MTAYSPLTAIDPNDFSQVLTSTGKSSSRARDARHRASPKVHCSTRWPWSHTVSLQPGLRHGLLPELVEFGGDAALANLNEQVMQLVAPARAGKHALLGDRGPFWYRGFAMGSERLECPLVAKTLEAVGARQMVIGHTVQDHGVGVRCDGTLHLIDVGISRAYGGEIAAWECTVGAAGPMALYHNSAVVLSGSSEADSSRQKAVRMTNTEALGIIIAAIGFTMCFSNCMGWHRSPKKSSKM</sequence>
<protein>
    <submittedName>
        <fullName evidence="3">Uncharacterized protein</fullName>
    </submittedName>
</protein>
<keyword evidence="2" id="KW-0472">Membrane</keyword>
<evidence type="ECO:0000313" key="4">
    <source>
        <dbReference type="Proteomes" id="UP001190700"/>
    </source>
</evidence>
<dbReference type="InterPro" id="IPR029052">
    <property type="entry name" value="Metallo-depent_PP-like"/>
</dbReference>